<dbReference type="Proteomes" id="UP001484239">
    <property type="component" value="Unassembled WGS sequence"/>
</dbReference>
<dbReference type="EMBL" id="JBBHLI010000002">
    <property type="protein sequence ID" value="MEK9500239.1"/>
    <property type="molecule type" value="Genomic_DNA"/>
</dbReference>
<dbReference type="Pfam" id="PF13620">
    <property type="entry name" value="CarboxypepD_reg"/>
    <property type="match status" value="1"/>
</dbReference>
<evidence type="ECO:0000256" key="1">
    <source>
        <dbReference type="SAM" id="SignalP"/>
    </source>
</evidence>
<dbReference type="InterPro" id="IPR008969">
    <property type="entry name" value="CarboxyPept-like_regulatory"/>
</dbReference>
<dbReference type="RefSeq" id="WP_405275294.1">
    <property type="nucleotide sequence ID" value="NZ_CP144380.1"/>
</dbReference>
<organism evidence="2 3">
    <name type="scientific">Gaopeijia maritima</name>
    <dbReference type="NCBI Taxonomy" id="3119007"/>
    <lineage>
        <taxon>Bacteria</taxon>
        <taxon>Pseudomonadati</taxon>
        <taxon>Gemmatimonadota</taxon>
        <taxon>Longimicrobiia</taxon>
        <taxon>Gaopeijiales</taxon>
        <taxon>Gaopeijiaceae</taxon>
        <taxon>Gaopeijia</taxon>
    </lineage>
</organism>
<dbReference type="SUPFAM" id="SSF49464">
    <property type="entry name" value="Carboxypeptidase regulatory domain-like"/>
    <property type="match status" value="1"/>
</dbReference>
<keyword evidence="3" id="KW-1185">Reference proteome</keyword>
<sequence length="273" mass="29707">MRPPGDTRHTRWGDGPRLPGVRAWSALLLCCACLLSPTPQRAATAQTIAGVLLERGTDRPVDLGLVSLISPQGDSIASTLTDERGRFTLTGPRADDYLLAAAAWGYETTVARSLFSLDPGGRIELEFRIPRAPIELPGLTVRADQALITQHPLVINGFVERAQFGFGRFLGPRQIEDAHARNTLDLLTTSGRIMVEERPDGTRILMRNTSGLCTPLIYLDGIPTAIGDVSLNSIVPLRVLMGVEVYRSAVEAPQQYARNAQGCGVVLLWTRSR</sequence>
<evidence type="ECO:0008006" key="4">
    <source>
        <dbReference type="Google" id="ProtNLM"/>
    </source>
</evidence>
<keyword evidence="1" id="KW-0732">Signal</keyword>
<accession>A0ABU9E802</accession>
<evidence type="ECO:0000313" key="3">
    <source>
        <dbReference type="Proteomes" id="UP001484239"/>
    </source>
</evidence>
<gene>
    <name evidence="2" type="ORF">WI372_04560</name>
</gene>
<comment type="caution">
    <text evidence="2">The sequence shown here is derived from an EMBL/GenBank/DDBJ whole genome shotgun (WGS) entry which is preliminary data.</text>
</comment>
<feature type="signal peptide" evidence="1">
    <location>
        <begin position="1"/>
        <end position="42"/>
    </location>
</feature>
<proteinExistence type="predicted"/>
<feature type="chain" id="PRO_5045688094" description="TonB-dependent receptor plug domain-containing protein" evidence="1">
    <location>
        <begin position="43"/>
        <end position="273"/>
    </location>
</feature>
<evidence type="ECO:0000313" key="2">
    <source>
        <dbReference type="EMBL" id="MEK9500239.1"/>
    </source>
</evidence>
<reference evidence="2 3" key="1">
    <citation type="submission" date="2024-02" db="EMBL/GenBank/DDBJ databases">
        <title>A novel Gemmatimonadota bacterium.</title>
        <authorList>
            <person name="Du Z.-J."/>
            <person name="Ye Y.-Q."/>
        </authorList>
    </citation>
    <scope>NUCLEOTIDE SEQUENCE [LARGE SCALE GENOMIC DNA]</scope>
    <source>
        <strain evidence="2 3">DH-20</strain>
    </source>
</reference>
<name>A0ABU9E802_9BACT</name>
<protein>
    <recommendedName>
        <fullName evidence="4">TonB-dependent receptor plug domain-containing protein</fullName>
    </recommendedName>
</protein>